<proteinExistence type="inferred from homology"/>
<dbReference type="InterPro" id="IPR046373">
    <property type="entry name" value="Acyl-CoA_Oxase/DH_mid-dom_sf"/>
</dbReference>
<organism evidence="11 12">
    <name type="scientific">Gordonia hydrophobica</name>
    <dbReference type="NCBI Taxonomy" id="40516"/>
    <lineage>
        <taxon>Bacteria</taxon>
        <taxon>Bacillati</taxon>
        <taxon>Actinomycetota</taxon>
        <taxon>Actinomycetes</taxon>
        <taxon>Mycobacteriales</taxon>
        <taxon>Gordoniaceae</taxon>
        <taxon>Gordonia</taxon>
    </lineage>
</organism>
<dbReference type="InterPro" id="IPR009075">
    <property type="entry name" value="AcylCo_DH/oxidase_C"/>
</dbReference>
<dbReference type="InterPro" id="IPR013786">
    <property type="entry name" value="AcylCoA_DH/ox_N"/>
</dbReference>
<evidence type="ECO:0000256" key="6">
    <source>
        <dbReference type="RuleBase" id="RU362125"/>
    </source>
</evidence>
<dbReference type="SUPFAM" id="SSF56645">
    <property type="entry name" value="Acyl-CoA dehydrogenase NM domain-like"/>
    <property type="match status" value="1"/>
</dbReference>
<keyword evidence="3 6" id="KW-0285">Flavoprotein</keyword>
<evidence type="ECO:0000256" key="7">
    <source>
        <dbReference type="SAM" id="MobiDB-lite"/>
    </source>
</evidence>
<comment type="cofactor">
    <cofactor evidence="1 6">
        <name>FAD</name>
        <dbReference type="ChEBI" id="CHEBI:57692"/>
    </cofactor>
</comment>
<evidence type="ECO:0000313" key="12">
    <source>
        <dbReference type="Proteomes" id="UP001479933"/>
    </source>
</evidence>
<dbReference type="InterPro" id="IPR052161">
    <property type="entry name" value="Mycobact_Acyl-CoA_DH"/>
</dbReference>
<dbReference type="EMBL" id="CP136137">
    <property type="protein sequence ID" value="WYY06874.1"/>
    <property type="molecule type" value="Genomic_DNA"/>
</dbReference>
<sequence length="389" mass="42323">MTTDFPRLTTIFDRTDDPDRIRAEIRDFLDQAPKPPGLRDYGPTPTANDVEPGRAWHRHLAENGLTCLHWPKEYGGADASVVGQAIFAEEAARAGVPRQLGITAIDLVGPVLLAFGTPEQKEAHLESIRTGDHIWCQLFSEPGAGSDLAGIRTTVEQRDDGRWVVSGQKVWSSAAASADYGILLARTGPDKHKGLSAFIVPMNADGVTVRPLVQLDGESKFNEVFLDDVVLDAHAIIGEPGQGWAVAMVTLGRERLTLGSQAVSMFRLHEKLVETATARGSMDPVLARSLTTLWARLWLLRYTWQRAIESGDLTSPTFSVLKLMTSEAERDLGDLATDVLGTDACIDPAEDPLVHAMLVGRAQTILGGTSEIQRNILGERVLGLPKEPR</sequence>
<feature type="domain" description="Acyl-CoA dehydrogenase/oxidase C-terminal" evidence="8">
    <location>
        <begin position="241"/>
        <end position="382"/>
    </location>
</feature>
<evidence type="ECO:0000313" key="11">
    <source>
        <dbReference type="EMBL" id="WYY06874.1"/>
    </source>
</evidence>
<dbReference type="RefSeq" id="WP_066171999.1">
    <property type="nucleotide sequence ID" value="NZ_CP136137.1"/>
</dbReference>
<evidence type="ECO:0000256" key="5">
    <source>
        <dbReference type="ARBA" id="ARBA00023002"/>
    </source>
</evidence>
<evidence type="ECO:0000256" key="3">
    <source>
        <dbReference type="ARBA" id="ARBA00022630"/>
    </source>
</evidence>
<reference evidence="11 12" key="1">
    <citation type="journal article" date="2023" name="Virus Evol.">
        <title>Computational host range prediction-The good, the bad, and the ugly.</title>
        <authorList>
            <person name="Howell A.A."/>
            <person name="Versoza C.J."/>
            <person name="Pfeifer S.P."/>
        </authorList>
    </citation>
    <scope>NUCLEOTIDE SEQUENCE [LARGE SCALE GENOMIC DNA]</scope>
    <source>
        <strain evidence="11 12">1610/1b</strain>
    </source>
</reference>
<dbReference type="SUPFAM" id="SSF47203">
    <property type="entry name" value="Acyl-CoA dehydrogenase C-terminal domain-like"/>
    <property type="match status" value="1"/>
</dbReference>
<dbReference type="Pfam" id="PF02770">
    <property type="entry name" value="Acyl-CoA_dh_M"/>
    <property type="match status" value="1"/>
</dbReference>
<feature type="domain" description="Acyl-CoA oxidase/dehydrogenase middle" evidence="9">
    <location>
        <begin position="136"/>
        <end position="229"/>
    </location>
</feature>
<dbReference type="InterPro" id="IPR006091">
    <property type="entry name" value="Acyl-CoA_Oxase/DH_mid-dom"/>
</dbReference>
<evidence type="ECO:0000256" key="1">
    <source>
        <dbReference type="ARBA" id="ARBA00001974"/>
    </source>
</evidence>
<keyword evidence="5 6" id="KW-0560">Oxidoreductase</keyword>
<feature type="region of interest" description="Disordered" evidence="7">
    <location>
        <begin position="31"/>
        <end position="50"/>
    </location>
</feature>
<dbReference type="PANTHER" id="PTHR43292">
    <property type="entry name" value="ACYL-COA DEHYDROGENASE"/>
    <property type="match status" value="1"/>
</dbReference>
<evidence type="ECO:0000259" key="8">
    <source>
        <dbReference type="Pfam" id="PF00441"/>
    </source>
</evidence>
<dbReference type="Pfam" id="PF00441">
    <property type="entry name" value="Acyl-CoA_dh_1"/>
    <property type="match status" value="1"/>
</dbReference>
<dbReference type="Pfam" id="PF02771">
    <property type="entry name" value="Acyl-CoA_dh_N"/>
    <property type="match status" value="1"/>
</dbReference>
<evidence type="ECO:0000256" key="2">
    <source>
        <dbReference type="ARBA" id="ARBA00009347"/>
    </source>
</evidence>
<name>A0ABZ2TZI2_9ACTN</name>
<protein>
    <submittedName>
        <fullName evidence="11">Acyl-CoA dehydrogenase family protein</fullName>
    </submittedName>
</protein>
<keyword evidence="4 6" id="KW-0274">FAD</keyword>
<dbReference type="PANTHER" id="PTHR43292:SF3">
    <property type="entry name" value="ACYL-COA DEHYDROGENASE FADE29"/>
    <property type="match status" value="1"/>
</dbReference>
<dbReference type="InterPro" id="IPR037069">
    <property type="entry name" value="AcylCoA_DH/ox_N_sf"/>
</dbReference>
<evidence type="ECO:0000259" key="10">
    <source>
        <dbReference type="Pfam" id="PF02771"/>
    </source>
</evidence>
<dbReference type="Gene3D" id="1.10.540.10">
    <property type="entry name" value="Acyl-CoA dehydrogenase/oxidase, N-terminal domain"/>
    <property type="match status" value="1"/>
</dbReference>
<evidence type="ECO:0000256" key="4">
    <source>
        <dbReference type="ARBA" id="ARBA00022827"/>
    </source>
</evidence>
<keyword evidence="12" id="KW-1185">Reference proteome</keyword>
<dbReference type="Gene3D" id="1.20.140.10">
    <property type="entry name" value="Butyryl-CoA Dehydrogenase, subunit A, domain 3"/>
    <property type="match status" value="1"/>
</dbReference>
<evidence type="ECO:0000259" key="9">
    <source>
        <dbReference type="Pfam" id="PF02770"/>
    </source>
</evidence>
<dbReference type="InterPro" id="IPR009100">
    <property type="entry name" value="AcylCoA_DH/oxidase_NM_dom_sf"/>
</dbReference>
<dbReference type="Proteomes" id="UP001479933">
    <property type="component" value="Chromosome"/>
</dbReference>
<comment type="similarity">
    <text evidence="2 6">Belongs to the acyl-CoA dehydrogenase family.</text>
</comment>
<accession>A0ABZ2TZI2</accession>
<gene>
    <name evidence="11" type="ORF">RVF87_17745</name>
</gene>
<feature type="domain" description="Acyl-CoA dehydrogenase/oxidase N-terminal" evidence="10">
    <location>
        <begin position="15"/>
        <end position="131"/>
    </location>
</feature>
<dbReference type="InterPro" id="IPR036250">
    <property type="entry name" value="AcylCo_DH-like_C"/>
</dbReference>
<dbReference type="Gene3D" id="2.40.110.10">
    <property type="entry name" value="Butyryl-CoA Dehydrogenase, subunit A, domain 2"/>
    <property type="match status" value="1"/>
</dbReference>